<name>A0AA49JEJ3_9BACT</name>
<sequence>MTEDSNTTLSETAERQEAKRLIDSLMDSPETFSQADIYTLLNVDKANPDDPFCGDEPIDTSDLKSLMLRIFDQNENFKFDNAYTGYLGILNNWSQGRRNKRFFKKIRTGVAGKRIVAEGDSWFEHPVVRDVIDWLNELGEKEYSIYSIARGGDFLTNILEEREYITELSLLRPEVFLLSAGGIELVNGRRVALMVEKNSPFVTEKFKQTHPLVRDVLIRDDLDREQKDILIHGLSYLTKEYFVMLSVLELSYKYLIKQLRKKFKDLRIYTHGYDYTVPSFQKGPGVIKYLINLIGGNGHHFKEPMMLREINDPFDQRAISFAMIHLFNEVMINIARDPIFGDKVYHIDCRGYARDNDWHDELHLKPKSIKRVAETYLEAMRSTDADKKVFLVRHIAAQRGEKVSLENTRYSTKAR</sequence>
<dbReference type="EMBL" id="CP120682">
    <property type="protein sequence ID" value="WKN37361.1"/>
    <property type="molecule type" value="Genomic_DNA"/>
</dbReference>
<dbReference type="AlphaFoldDB" id="A0AA49JEJ3"/>
<evidence type="ECO:0000313" key="1">
    <source>
        <dbReference type="EMBL" id="WKN37361.1"/>
    </source>
</evidence>
<accession>A0AA49JEJ3</accession>
<reference evidence="1" key="1">
    <citation type="journal article" date="2023" name="Comput. Struct. Biotechnol. J.">
        <title>Discovery of a novel marine Bacteroidetes with a rich repertoire of carbohydrate-active enzymes.</title>
        <authorList>
            <person name="Chen B."/>
            <person name="Liu G."/>
            <person name="Chen Q."/>
            <person name="Wang H."/>
            <person name="Liu L."/>
            <person name="Tang K."/>
        </authorList>
    </citation>
    <scope>NUCLEOTIDE SEQUENCE</scope>
    <source>
        <strain evidence="1">TK19036</strain>
    </source>
</reference>
<proteinExistence type="predicted"/>
<organism evidence="1">
    <name type="scientific">Roseihalotalea indica</name>
    <dbReference type="NCBI Taxonomy" id="2867963"/>
    <lineage>
        <taxon>Bacteria</taxon>
        <taxon>Pseudomonadati</taxon>
        <taxon>Bacteroidota</taxon>
        <taxon>Cytophagia</taxon>
        <taxon>Cytophagales</taxon>
        <taxon>Catalimonadaceae</taxon>
        <taxon>Roseihalotalea</taxon>
    </lineage>
</organism>
<gene>
    <name evidence="1" type="ORF">K4G66_01395</name>
</gene>
<protein>
    <submittedName>
        <fullName evidence="1">Uncharacterized protein</fullName>
    </submittedName>
</protein>
<dbReference type="SUPFAM" id="SSF52266">
    <property type="entry name" value="SGNH hydrolase"/>
    <property type="match status" value="1"/>
</dbReference>
<reference evidence="1" key="2">
    <citation type="journal article" date="2024" name="Antonie Van Leeuwenhoek">
        <title>Roseihalotalea indica gen. nov., sp. nov., a halophilic Bacteroidetes from mesopelagic Southwest Indian Ocean with higher carbohydrate metabolic potential.</title>
        <authorList>
            <person name="Chen B."/>
            <person name="Zhang M."/>
            <person name="Lin D."/>
            <person name="Ye J."/>
            <person name="Tang K."/>
        </authorList>
    </citation>
    <scope>NUCLEOTIDE SEQUENCE</scope>
    <source>
        <strain evidence="1">TK19036</strain>
    </source>
</reference>